<sequence length="273" mass="30125">MIEIPESKTLSLQASQILTGKKLAKVIPSTHVHKMAWYEGDPKDYPKLLEGRTVQSTQGHGMIVDIYFDGNVSVSISDGVNMRYYSNFKEAPTKHQLLLVFEDGSCLVFTVAMYGGIMAYLGKFNNKYHIGSLNAISPLDEAFNEKVFQGILDSAKDLSAKALLATEQRIPGLGNGVLQDILFNAGIHPKRKKSSLSELEKKDLFNSLKITLKKMTDLGGRDTEKDLFGKNGGYKTILSKITLDLPCPKCGGKIEKESYMGGAVYFCPNCQKL</sequence>
<dbReference type="SUPFAM" id="SSF57716">
    <property type="entry name" value="Glucocorticoid receptor-like (DNA-binding domain)"/>
    <property type="match status" value="1"/>
</dbReference>
<dbReference type="SUPFAM" id="SSF81624">
    <property type="entry name" value="N-terminal domain of MutM-like DNA repair proteins"/>
    <property type="match status" value="1"/>
</dbReference>
<feature type="domain" description="FPG-type" evidence="13">
    <location>
        <begin position="226"/>
        <end position="272"/>
    </location>
</feature>
<dbReference type="InterPro" id="IPR000214">
    <property type="entry name" value="Znf_DNA_glyclase/AP_lyase"/>
</dbReference>
<dbReference type="Proteomes" id="UP000192333">
    <property type="component" value="Chromosome I"/>
</dbReference>
<dbReference type="EMBL" id="LT838813">
    <property type="protein sequence ID" value="SMD42960.1"/>
    <property type="molecule type" value="Genomic_DNA"/>
</dbReference>
<reference evidence="15" key="1">
    <citation type="submission" date="2017-04" db="EMBL/GenBank/DDBJ databases">
        <authorList>
            <person name="Varghese N."/>
            <person name="Submissions S."/>
        </authorList>
    </citation>
    <scope>NUCLEOTIDE SEQUENCE [LARGE SCALE GENOMIC DNA]</scope>
    <source>
        <strain evidence="15">DSM 16537</strain>
    </source>
</reference>
<keyword evidence="2" id="KW-0479">Metal-binding</keyword>
<evidence type="ECO:0000256" key="7">
    <source>
        <dbReference type="ARBA" id="ARBA00023125"/>
    </source>
</evidence>
<keyword evidence="15" id="KW-1185">Reference proteome</keyword>
<dbReference type="GO" id="GO:0008270">
    <property type="term" value="F:zinc ion binding"/>
    <property type="evidence" value="ECO:0007669"/>
    <property type="project" value="UniProtKB-KW"/>
</dbReference>
<proteinExistence type="inferred from homology"/>
<evidence type="ECO:0000256" key="12">
    <source>
        <dbReference type="PROSITE-ProRule" id="PRU00391"/>
    </source>
</evidence>
<dbReference type="InterPro" id="IPR010979">
    <property type="entry name" value="Ribosomal_uS13-like_H2TH"/>
</dbReference>
<dbReference type="PANTHER" id="PTHR22993:SF9">
    <property type="entry name" value="FORMAMIDOPYRIMIDINE-DNA GLYCOSYLASE"/>
    <property type="match status" value="1"/>
</dbReference>
<dbReference type="GO" id="GO:0034039">
    <property type="term" value="F:8-oxo-7,8-dihydroguanine DNA N-glycosylase activity"/>
    <property type="evidence" value="ECO:0007669"/>
    <property type="project" value="TreeGrafter"/>
</dbReference>
<dbReference type="RefSeq" id="WP_084119709.1">
    <property type="nucleotide sequence ID" value="NZ_LT838813.1"/>
</dbReference>
<dbReference type="Gene3D" id="1.10.8.50">
    <property type="match status" value="1"/>
</dbReference>
<evidence type="ECO:0000256" key="11">
    <source>
        <dbReference type="ARBA" id="ARBA00023295"/>
    </source>
</evidence>
<dbReference type="AlphaFoldDB" id="A0A1W2H1Z7"/>
<dbReference type="SUPFAM" id="SSF46946">
    <property type="entry name" value="S13-like H2TH domain"/>
    <property type="match status" value="1"/>
</dbReference>
<accession>A0A1W2H1Z7</accession>
<evidence type="ECO:0000256" key="2">
    <source>
        <dbReference type="ARBA" id="ARBA00022723"/>
    </source>
</evidence>
<keyword evidence="8" id="KW-0234">DNA repair</keyword>
<organism evidence="14 15">
    <name type="scientific">Aquiflexum balticum DSM 16537</name>
    <dbReference type="NCBI Taxonomy" id="758820"/>
    <lineage>
        <taxon>Bacteria</taxon>
        <taxon>Pseudomonadati</taxon>
        <taxon>Bacteroidota</taxon>
        <taxon>Cytophagia</taxon>
        <taxon>Cytophagales</taxon>
        <taxon>Cyclobacteriaceae</taxon>
        <taxon>Aquiflexum</taxon>
    </lineage>
</organism>
<evidence type="ECO:0000256" key="8">
    <source>
        <dbReference type="ARBA" id="ARBA00023204"/>
    </source>
</evidence>
<dbReference type="Pfam" id="PF06831">
    <property type="entry name" value="H2TH"/>
    <property type="match status" value="1"/>
</dbReference>
<evidence type="ECO:0000256" key="3">
    <source>
        <dbReference type="ARBA" id="ARBA00022763"/>
    </source>
</evidence>
<keyword evidence="3" id="KW-0227">DNA damage</keyword>
<gene>
    <name evidence="14" type="ORF">SAMN00777080_1531</name>
</gene>
<evidence type="ECO:0000256" key="5">
    <source>
        <dbReference type="ARBA" id="ARBA00022801"/>
    </source>
</evidence>
<dbReference type="PROSITE" id="PS51066">
    <property type="entry name" value="ZF_FPG_2"/>
    <property type="match status" value="1"/>
</dbReference>
<dbReference type="InterPro" id="IPR015886">
    <property type="entry name" value="H2TH_FPG"/>
</dbReference>
<dbReference type="InterPro" id="IPR035937">
    <property type="entry name" value="FPG_N"/>
</dbReference>
<keyword evidence="9" id="KW-0456">Lyase</keyword>
<dbReference type="GO" id="GO:0003684">
    <property type="term" value="F:damaged DNA binding"/>
    <property type="evidence" value="ECO:0007669"/>
    <property type="project" value="InterPro"/>
</dbReference>
<dbReference type="SMART" id="SM01232">
    <property type="entry name" value="H2TH"/>
    <property type="match status" value="1"/>
</dbReference>
<comment type="similarity">
    <text evidence="1">Belongs to the FPG family.</text>
</comment>
<dbReference type="OrthoDB" id="9800855at2"/>
<keyword evidence="5" id="KW-0378">Hydrolase</keyword>
<evidence type="ECO:0000256" key="6">
    <source>
        <dbReference type="ARBA" id="ARBA00022833"/>
    </source>
</evidence>
<dbReference type="PANTHER" id="PTHR22993">
    <property type="entry name" value="FORMAMIDOPYRIMIDINE-DNA GLYCOSYLASE"/>
    <property type="match status" value="1"/>
</dbReference>
<name>A0A1W2H1Z7_9BACT</name>
<evidence type="ECO:0000313" key="15">
    <source>
        <dbReference type="Proteomes" id="UP000192333"/>
    </source>
</evidence>
<keyword evidence="11" id="KW-0326">Glycosidase</keyword>
<keyword evidence="10" id="KW-0511">Multifunctional enzyme</keyword>
<keyword evidence="4 12" id="KW-0863">Zinc-finger</keyword>
<dbReference type="GO" id="GO:0003906">
    <property type="term" value="F:DNA-(apurinic or apyrimidinic site) endonuclease activity"/>
    <property type="evidence" value="ECO:0007669"/>
    <property type="project" value="InterPro"/>
</dbReference>
<keyword evidence="7" id="KW-0238">DNA-binding</keyword>
<keyword evidence="6" id="KW-0862">Zinc</keyword>
<evidence type="ECO:0000313" key="14">
    <source>
        <dbReference type="EMBL" id="SMD42960.1"/>
    </source>
</evidence>
<evidence type="ECO:0000256" key="1">
    <source>
        <dbReference type="ARBA" id="ARBA00009409"/>
    </source>
</evidence>
<dbReference type="GO" id="GO:0016829">
    <property type="term" value="F:lyase activity"/>
    <property type="evidence" value="ECO:0007669"/>
    <property type="project" value="UniProtKB-KW"/>
</dbReference>
<evidence type="ECO:0000259" key="13">
    <source>
        <dbReference type="PROSITE" id="PS51066"/>
    </source>
</evidence>
<dbReference type="STRING" id="758820.SAMN00777080_1531"/>
<evidence type="ECO:0000256" key="4">
    <source>
        <dbReference type="ARBA" id="ARBA00022771"/>
    </source>
</evidence>
<evidence type="ECO:0000256" key="9">
    <source>
        <dbReference type="ARBA" id="ARBA00023239"/>
    </source>
</evidence>
<protein>
    <submittedName>
        <fullName evidence="14">Formamidopyrimidine-DNA glycosylase</fullName>
    </submittedName>
</protein>
<evidence type="ECO:0000256" key="10">
    <source>
        <dbReference type="ARBA" id="ARBA00023268"/>
    </source>
</evidence>
<dbReference type="GO" id="GO:0006284">
    <property type="term" value="P:base-excision repair"/>
    <property type="evidence" value="ECO:0007669"/>
    <property type="project" value="InterPro"/>
</dbReference>